<dbReference type="InterPro" id="IPR036869">
    <property type="entry name" value="J_dom_sf"/>
</dbReference>
<dbReference type="SUPFAM" id="SSF46565">
    <property type="entry name" value="Chaperone J-domain"/>
    <property type="match status" value="1"/>
</dbReference>
<dbReference type="InterPro" id="IPR011990">
    <property type="entry name" value="TPR-like_helical_dom_sf"/>
</dbReference>
<keyword evidence="4" id="KW-0442">Lipid degradation</keyword>
<feature type="active site" description="Nucleophile" evidence="4">
    <location>
        <position position="1244"/>
    </location>
</feature>
<feature type="short sequence motif" description="GXGXXG" evidence="4">
    <location>
        <begin position="1210"/>
        <end position="1215"/>
    </location>
</feature>
<dbReference type="SMART" id="SM00028">
    <property type="entry name" value="TPR"/>
    <property type="match status" value="1"/>
</dbReference>
<dbReference type="EMBL" id="CAJNOR010002623">
    <property type="protein sequence ID" value="CAF1319678.1"/>
    <property type="molecule type" value="Genomic_DNA"/>
</dbReference>
<dbReference type="InterPro" id="IPR019734">
    <property type="entry name" value="TPR_rpt"/>
</dbReference>
<feature type="short sequence motif" description="GXSXG" evidence="4">
    <location>
        <begin position="1242"/>
        <end position="1246"/>
    </location>
</feature>
<keyword evidence="2 4" id="KW-0443">Lipid metabolism</keyword>
<accession>A0A815F7F4</accession>
<dbReference type="Pfam" id="PF01734">
    <property type="entry name" value="Patatin"/>
    <property type="match status" value="1"/>
</dbReference>
<feature type="repeat" description="TPR" evidence="3">
    <location>
        <begin position="1129"/>
        <end position="1162"/>
    </location>
</feature>
<gene>
    <name evidence="7" type="ORF">XAT740_LOCUS29841</name>
</gene>
<dbReference type="Gene3D" id="3.40.1090.10">
    <property type="entry name" value="Cytosolic phospholipase A2 catalytic domain"/>
    <property type="match status" value="1"/>
</dbReference>
<evidence type="ECO:0000256" key="1">
    <source>
        <dbReference type="ARBA" id="ARBA00010240"/>
    </source>
</evidence>
<dbReference type="GO" id="GO:0016042">
    <property type="term" value="P:lipid catabolic process"/>
    <property type="evidence" value="ECO:0007669"/>
    <property type="project" value="UniProtKB-UniRule"/>
</dbReference>
<dbReference type="GO" id="GO:0047372">
    <property type="term" value="F:monoacylglycerol lipase activity"/>
    <property type="evidence" value="ECO:0007669"/>
    <property type="project" value="TreeGrafter"/>
</dbReference>
<keyword evidence="3" id="KW-0802">TPR repeat</keyword>
<dbReference type="GO" id="GO:0004620">
    <property type="term" value="F:phospholipase activity"/>
    <property type="evidence" value="ECO:0007669"/>
    <property type="project" value="TreeGrafter"/>
</dbReference>
<evidence type="ECO:0000256" key="2">
    <source>
        <dbReference type="ARBA" id="ARBA00023098"/>
    </source>
</evidence>
<evidence type="ECO:0000256" key="4">
    <source>
        <dbReference type="PROSITE-ProRule" id="PRU01161"/>
    </source>
</evidence>
<dbReference type="SUPFAM" id="SSF48452">
    <property type="entry name" value="TPR-like"/>
    <property type="match status" value="1"/>
</dbReference>
<protein>
    <recommendedName>
        <fullName evidence="6">PNPLA domain-containing protein</fullName>
    </recommendedName>
</protein>
<feature type="short sequence motif" description="DGA/G" evidence="4">
    <location>
        <begin position="1384"/>
        <end position="1386"/>
    </location>
</feature>
<feature type="transmembrane region" description="Helical" evidence="5">
    <location>
        <begin position="555"/>
        <end position="578"/>
    </location>
</feature>
<dbReference type="Gene3D" id="1.25.40.10">
    <property type="entry name" value="Tetratricopeptide repeat domain"/>
    <property type="match status" value="1"/>
</dbReference>
<dbReference type="PROSITE" id="PS51635">
    <property type="entry name" value="PNPLA"/>
    <property type="match status" value="1"/>
</dbReference>
<evidence type="ECO:0000313" key="8">
    <source>
        <dbReference type="Proteomes" id="UP000663828"/>
    </source>
</evidence>
<feature type="active site" description="Proton acceptor" evidence="4">
    <location>
        <position position="1384"/>
    </location>
</feature>
<feature type="transmembrane region" description="Helical" evidence="5">
    <location>
        <begin position="522"/>
        <end position="543"/>
    </location>
</feature>
<dbReference type="PROSITE" id="PS50005">
    <property type="entry name" value="TPR"/>
    <property type="match status" value="1"/>
</dbReference>
<sequence>MTAEKVNDFLKRIDDSIAEDNSFEKINSLFDEVSSLLKKLEVEDESSYIEAKHQYHTKKSSCLKFFGKIEEAKQEETLAVRYGSKLVKPNPTNTSIPSSKQENEDELTLPILSDAKTVVQVCFKDFQEHRLLSDPTLRPTVNELKTLLNEYLSHNEIHLFEQFDSLERLQLRMIRVTKLFQDEIILNNKTNDNTEQSLTSDEINSEDPVTEVLFLLVSLQKSIDNCLNAYRRSFFRFLLMHKGSLREILFSNIPLTQERIRSHARKLLKIFHPDKTTNETEKNDFREIFHCIISCKDDLLNELTQNGTICDKELIRRYTAEGQKLWEIARDYSRARNNNWKDCVHLKEDQLKNRTEAELRKLQKTYSLLAYEQYRAAALALAMKGSAEDRSELRRMMAITLYTSEEYLQAQMYTIAAMHILLNGTGSPEITLKIVDLQKLLGRIQNIHRQPMTTSNTKLPSSTQVVSLTNQQLSSVALRAQVKNELRSVVLQQCLLRGEEKQIETSQELILAAKTKVMQYEALTVAMCGATTLAGMATGAQFYQTISAGILLGSTVGPVGVLLGITGGLIIVAGGALLTKKSFDIARNLSEEPAIRNILNERLPKAMEYCTQQMYSEFLRLLASPYWENLYLLRIEVHGDAVEIKIDPQHIIKELLKHEFRPDGIAYLLILIGEALLNKPKLLAPESKNENASLRQPTQSTFNELASNLFRDVFQKSSQLQDKAKQLDAEVQQKHLGNLTLNKFQYFWRSVVSSKYSSYVYSIPEEYFNDALKTPFITRLDELADIARLNYAIVQIIIGGVDNLDESQETILEIKRKKIVTENNQFFQVSQLTMQAIDDLIMAFGLTPKPLVDQNLLALENKFLYENIHMMMDGNVAINCENVKSVSNASQVLEAFGELCDMKIILSQREFIDKVLDLYTKNGDEALRTSIEHMMISDDIPNQDIIDWFGKYPDRQEWVLCDKHLPILSYLFNTEIRICSIEINSIYGRVFVEQRNVNTNQPILSFDSSIFVVLDDKQKIICLFKICELKLNYLLDQLRLSRDMPSKIRLYHQIALHYRLKAEHYEGVHRLKALPMWNNAKENYSNIIQLDTTDSLATLGYARCLIMLSKWKKAAEFLRETLKSHDDSNEAWFLLGLAYRKLRSYDDAKYAIQQSLRKLPDCKDAASELKIIQHLQSEKINERLNVYDRMTTPVHHGEHGSDFNILSIDGGGIRGLLPAVWLAEIERRTKRSSASMFHMMAGTSTGAIIAAGLSTPNCVNVNTPRYKAADIVKLYVDNSNEVFQKQSGKFYNVRRHISQEAKYVDDARQKLFGRYFDHTRLSQVLTELVIPAVKNDTKLTHLFNRYDCRYNHARDYELQRILMCTSAAPTYFPPHKMDDCFYVDGGVQMNNPVMAAYDEAIRYGKSKENIFILSLGTGDYVPNPLNPNASRHLLFYAKHSKEIVNIVLDGPQYNMDVHMLSVLSQEKYQRWQLWFEEPIELDATDRPSIEILFDNARAHFEEMEEYDNDKRLGLLLDRLKGDAH</sequence>
<evidence type="ECO:0000256" key="3">
    <source>
        <dbReference type="PROSITE-ProRule" id="PRU00339"/>
    </source>
</evidence>
<comment type="caution">
    <text evidence="7">The sequence shown here is derived from an EMBL/GenBank/DDBJ whole genome shotgun (WGS) entry which is preliminary data.</text>
</comment>
<dbReference type="PANTHER" id="PTHR32176">
    <property type="entry name" value="XYLOSE ISOMERASE"/>
    <property type="match status" value="1"/>
</dbReference>
<dbReference type="CDD" id="cd07199">
    <property type="entry name" value="Pat17_PNPLA8_PNPLA9_like"/>
    <property type="match status" value="1"/>
</dbReference>
<name>A0A815F7F4_ADIRI</name>
<proteinExistence type="inferred from homology"/>
<dbReference type="SUPFAM" id="SSF52151">
    <property type="entry name" value="FabD/lysophospholipase-like"/>
    <property type="match status" value="1"/>
</dbReference>
<organism evidence="7 8">
    <name type="scientific">Adineta ricciae</name>
    <name type="common">Rotifer</name>
    <dbReference type="NCBI Taxonomy" id="249248"/>
    <lineage>
        <taxon>Eukaryota</taxon>
        <taxon>Metazoa</taxon>
        <taxon>Spiralia</taxon>
        <taxon>Gnathifera</taxon>
        <taxon>Rotifera</taxon>
        <taxon>Eurotatoria</taxon>
        <taxon>Bdelloidea</taxon>
        <taxon>Adinetida</taxon>
        <taxon>Adinetidae</taxon>
        <taxon>Adineta</taxon>
    </lineage>
</organism>
<evidence type="ECO:0000259" key="6">
    <source>
        <dbReference type="PROSITE" id="PS51635"/>
    </source>
</evidence>
<keyword evidence="8" id="KW-1185">Reference proteome</keyword>
<keyword evidence="5" id="KW-0472">Membrane</keyword>
<dbReference type="InterPro" id="IPR002641">
    <property type="entry name" value="PNPLA_dom"/>
</dbReference>
<comment type="similarity">
    <text evidence="1">Belongs to the patatin family.</text>
</comment>
<keyword evidence="4" id="KW-0378">Hydrolase</keyword>
<dbReference type="PANTHER" id="PTHR32176:SF92">
    <property type="entry name" value="XYLOSE ISOMERASE"/>
    <property type="match status" value="1"/>
</dbReference>
<reference evidence="7" key="1">
    <citation type="submission" date="2021-02" db="EMBL/GenBank/DDBJ databases">
        <authorList>
            <person name="Nowell W R."/>
        </authorList>
    </citation>
    <scope>NUCLEOTIDE SEQUENCE</scope>
</reference>
<dbReference type="Proteomes" id="UP000663828">
    <property type="component" value="Unassembled WGS sequence"/>
</dbReference>
<evidence type="ECO:0000313" key="7">
    <source>
        <dbReference type="EMBL" id="CAF1319678.1"/>
    </source>
</evidence>
<dbReference type="InterPro" id="IPR016035">
    <property type="entry name" value="Acyl_Trfase/lysoPLipase"/>
</dbReference>
<keyword evidence="5" id="KW-1133">Transmembrane helix</keyword>
<evidence type="ECO:0000256" key="5">
    <source>
        <dbReference type="SAM" id="Phobius"/>
    </source>
</evidence>
<feature type="domain" description="PNPLA" evidence="6">
    <location>
        <begin position="1206"/>
        <end position="1397"/>
    </location>
</feature>
<keyword evidence="5" id="KW-0812">Transmembrane</keyword>